<reference evidence="2" key="2">
    <citation type="submission" date="2020-09" db="EMBL/GenBank/DDBJ databases">
        <authorList>
            <person name="Sun Q."/>
            <person name="Zhou Y."/>
        </authorList>
    </citation>
    <scope>NUCLEOTIDE SEQUENCE</scope>
    <source>
        <strain evidence="2">CGMCC 1.15425</strain>
    </source>
</reference>
<name>A0A916QNU8_9GAMM</name>
<gene>
    <name evidence="2" type="ORF">GCM10011403_27860</name>
</gene>
<protein>
    <recommendedName>
        <fullName evidence="4">DUF2946 domain-containing protein</fullName>
    </recommendedName>
</protein>
<proteinExistence type="predicted"/>
<dbReference type="RefSeq" id="WP_157885618.1">
    <property type="nucleotide sequence ID" value="NZ_BMIY01000013.1"/>
</dbReference>
<evidence type="ECO:0000256" key="1">
    <source>
        <dbReference type="SAM" id="SignalP"/>
    </source>
</evidence>
<keyword evidence="3" id="KW-1185">Reference proteome</keyword>
<dbReference type="EMBL" id="BMIY01000013">
    <property type="protein sequence ID" value="GFZ82656.1"/>
    <property type="molecule type" value="Genomic_DNA"/>
</dbReference>
<feature type="signal peptide" evidence="1">
    <location>
        <begin position="1"/>
        <end position="22"/>
    </location>
</feature>
<dbReference type="Proteomes" id="UP000627715">
    <property type="component" value="Unassembled WGS sequence"/>
</dbReference>
<organism evidence="2 3">
    <name type="scientific">Pseudohongiella nitratireducens</name>
    <dbReference type="NCBI Taxonomy" id="1768907"/>
    <lineage>
        <taxon>Bacteria</taxon>
        <taxon>Pseudomonadati</taxon>
        <taxon>Pseudomonadota</taxon>
        <taxon>Gammaproteobacteria</taxon>
        <taxon>Pseudomonadales</taxon>
        <taxon>Pseudohongiellaceae</taxon>
        <taxon>Pseudohongiella</taxon>
    </lineage>
</organism>
<sequence>MMRKVVLYFMIFLISLQSVALASDKHQVHQAGESHVDELIATEHHHGALKQSDESDFGVFIANSSHNHHDQSYDEAVVSDLDCQHCCHCHGVLHLIHDAHLPLSDASTGNSVPSYHYTLILSAITPDLPPPIA</sequence>
<evidence type="ECO:0008006" key="4">
    <source>
        <dbReference type="Google" id="ProtNLM"/>
    </source>
</evidence>
<accession>A0A916QNU8</accession>
<evidence type="ECO:0000313" key="2">
    <source>
        <dbReference type="EMBL" id="GFZ82656.1"/>
    </source>
</evidence>
<evidence type="ECO:0000313" key="3">
    <source>
        <dbReference type="Proteomes" id="UP000627715"/>
    </source>
</evidence>
<comment type="caution">
    <text evidence="2">The sequence shown here is derived from an EMBL/GenBank/DDBJ whole genome shotgun (WGS) entry which is preliminary data.</text>
</comment>
<reference evidence="2" key="1">
    <citation type="journal article" date="2014" name="Int. J. Syst. Evol. Microbiol.">
        <title>Complete genome sequence of Corynebacterium casei LMG S-19264T (=DSM 44701T), isolated from a smear-ripened cheese.</title>
        <authorList>
            <consortium name="US DOE Joint Genome Institute (JGI-PGF)"/>
            <person name="Walter F."/>
            <person name="Albersmeier A."/>
            <person name="Kalinowski J."/>
            <person name="Ruckert C."/>
        </authorList>
    </citation>
    <scope>NUCLEOTIDE SEQUENCE</scope>
    <source>
        <strain evidence="2">CGMCC 1.15425</strain>
    </source>
</reference>
<dbReference type="AlphaFoldDB" id="A0A916QNU8"/>
<keyword evidence="1" id="KW-0732">Signal</keyword>
<feature type="chain" id="PRO_5038092452" description="DUF2946 domain-containing protein" evidence="1">
    <location>
        <begin position="23"/>
        <end position="133"/>
    </location>
</feature>